<dbReference type="AlphaFoldDB" id="A0A5S4GE90"/>
<dbReference type="Pfam" id="PF03816">
    <property type="entry name" value="LytR_cpsA_psr"/>
    <property type="match status" value="1"/>
</dbReference>
<evidence type="ECO:0000313" key="3">
    <source>
        <dbReference type="EMBL" id="TMR31317.1"/>
    </source>
</evidence>
<dbReference type="OrthoDB" id="3759589at2"/>
<dbReference type="InterPro" id="IPR004474">
    <property type="entry name" value="LytR_CpsA_psr"/>
</dbReference>
<comment type="similarity">
    <text evidence="1">Belongs to the LytR/CpsA/Psr (LCP) family.</text>
</comment>
<proteinExistence type="inferred from homology"/>
<dbReference type="Gene3D" id="3.40.630.190">
    <property type="entry name" value="LCP protein"/>
    <property type="match status" value="1"/>
</dbReference>
<evidence type="ECO:0000259" key="2">
    <source>
        <dbReference type="Pfam" id="PF03816"/>
    </source>
</evidence>
<name>A0A5S4GE90_9ACTN</name>
<organism evidence="3 4">
    <name type="scientific">Nonomuraea zeae</name>
    <dbReference type="NCBI Taxonomy" id="1642303"/>
    <lineage>
        <taxon>Bacteria</taxon>
        <taxon>Bacillati</taxon>
        <taxon>Actinomycetota</taxon>
        <taxon>Actinomycetes</taxon>
        <taxon>Streptosporangiales</taxon>
        <taxon>Streptosporangiaceae</taxon>
        <taxon>Nonomuraea</taxon>
    </lineage>
</organism>
<sequence length="284" mass="30499">MSVGLTVVLVLASLGAYAYYRRIEGGIDRETINVGASRPPETGALNVLLVGSDSREGDNKKYGAKSQGLGERTDTIMLLHISPNRDKATMISFPRDSMVVIPTCEGRNGTVLVGGLRQINSAFNDGGINCTIKTLESLTNIKINHFVKVDFTGFKGIIDAIGGIEICLPKPVNDPKAKLVLGAGKHVVKGEQALGYVRTRYALGDGSDLSRIQRQQIFLTKVMQKVTDGGLLTDPGKLNDFLLAATQAVTLDDKLSLDRMLEIARSVSGMTTKELKGITVPTQP</sequence>
<feature type="non-terminal residue" evidence="3">
    <location>
        <position position="284"/>
    </location>
</feature>
<dbReference type="PANTHER" id="PTHR33392">
    <property type="entry name" value="POLYISOPRENYL-TEICHOIC ACID--PEPTIDOGLYCAN TEICHOIC ACID TRANSFERASE TAGU"/>
    <property type="match status" value="1"/>
</dbReference>
<dbReference type="InterPro" id="IPR050922">
    <property type="entry name" value="LytR/CpsA/Psr_CW_biosynth"/>
</dbReference>
<evidence type="ECO:0000256" key="1">
    <source>
        <dbReference type="ARBA" id="ARBA00006068"/>
    </source>
</evidence>
<dbReference type="NCBIfam" id="TIGR00350">
    <property type="entry name" value="lytR_cpsA_psr"/>
    <property type="match status" value="1"/>
</dbReference>
<evidence type="ECO:0000313" key="4">
    <source>
        <dbReference type="Proteomes" id="UP000306628"/>
    </source>
</evidence>
<feature type="domain" description="Cell envelope-related transcriptional attenuator" evidence="2">
    <location>
        <begin position="72"/>
        <end position="227"/>
    </location>
</feature>
<gene>
    <name evidence="3" type="ORF">ETD85_26090</name>
</gene>
<accession>A0A5S4GE90</accession>
<dbReference type="PANTHER" id="PTHR33392:SF6">
    <property type="entry name" value="POLYISOPRENYL-TEICHOIC ACID--PEPTIDOGLYCAN TEICHOIC ACID TRANSFERASE TAGU"/>
    <property type="match status" value="1"/>
</dbReference>
<dbReference type="EMBL" id="VCKX01000085">
    <property type="protein sequence ID" value="TMR31317.1"/>
    <property type="molecule type" value="Genomic_DNA"/>
</dbReference>
<protein>
    <submittedName>
        <fullName evidence="3">LytR family transcriptional regulator</fullName>
    </submittedName>
</protein>
<keyword evidence="4" id="KW-1185">Reference proteome</keyword>
<reference evidence="3 4" key="1">
    <citation type="submission" date="2019-05" db="EMBL/GenBank/DDBJ databases">
        <title>Draft genome sequence of Nonomuraea zeae DSM 100528.</title>
        <authorList>
            <person name="Saricaoglu S."/>
            <person name="Isik K."/>
        </authorList>
    </citation>
    <scope>NUCLEOTIDE SEQUENCE [LARGE SCALE GENOMIC DNA]</scope>
    <source>
        <strain evidence="3 4">DSM 100528</strain>
    </source>
</reference>
<comment type="caution">
    <text evidence="3">The sequence shown here is derived from an EMBL/GenBank/DDBJ whole genome shotgun (WGS) entry which is preliminary data.</text>
</comment>
<dbReference type="Proteomes" id="UP000306628">
    <property type="component" value="Unassembled WGS sequence"/>
</dbReference>